<proteinExistence type="predicted"/>
<evidence type="ECO:0000313" key="3">
    <source>
        <dbReference type="EMBL" id="MER6428714.1"/>
    </source>
</evidence>
<evidence type="ECO:0008006" key="5">
    <source>
        <dbReference type="Google" id="ProtNLM"/>
    </source>
</evidence>
<feature type="region of interest" description="Disordered" evidence="1">
    <location>
        <begin position="472"/>
        <end position="532"/>
    </location>
</feature>
<reference evidence="3 4" key="1">
    <citation type="submission" date="2024-06" db="EMBL/GenBank/DDBJ databases">
        <title>The Natural Products Discovery Center: Release of the First 8490 Sequenced Strains for Exploring Actinobacteria Biosynthetic Diversity.</title>
        <authorList>
            <person name="Kalkreuter E."/>
            <person name="Kautsar S.A."/>
            <person name="Yang D."/>
            <person name="Bader C.D."/>
            <person name="Teijaro C.N."/>
            <person name="Fluegel L."/>
            <person name="Davis C.M."/>
            <person name="Simpson J.R."/>
            <person name="Lauterbach L."/>
            <person name="Steele A.D."/>
            <person name="Gui C."/>
            <person name="Meng S."/>
            <person name="Li G."/>
            <person name="Viehrig K."/>
            <person name="Ye F."/>
            <person name="Su P."/>
            <person name="Kiefer A.F."/>
            <person name="Nichols A."/>
            <person name="Cepeda A.J."/>
            <person name="Yan W."/>
            <person name="Fan B."/>
            <person name="Jiang Y."/>
            <person name="Adhikari A."/>
            <person name="Zheng C.-J."/>
            <person name="Schuster L."/>
            <person name="Cowan T.M."/>
            <person name="Smanski M.J."/>
            <person name="Chevrette M.G."/>
            <person name="De Carvalho L.P.S."/>
            <person name="Shen B."/>
        </authorList>
    </citation>
    <scope>NUCLEOTIDE SEQUENCE [LARGE SCALE GENOMIC DNA]</scope>
    <source>
        <strain evidence="3 4">NPDC001166</strain>
    </source>
</reference>
<feature type="compositionally biased region" description="Low complexity" evidence="1">
    <location>
        <begin position="486"/>
        <end position="506"/>
    </location>
</feature>
<feature type="region of interest" description="Disordered" evidence="1">
    <location>
        <begin position="339"/>
        <end position="362"/>
    </location>
</feature>
<protein>
    <recommendedName>
        <fullName evidence="5">TPM domain-containing protein</fullName>
    </recommendedName>
</protein>
<keyword evidence="2" id="KW-0812">Transmembrane</keyword>
<keyword evidence="2" id="KW-0472">Membrane</keyword>
<comment type="caution">
    <text evidence="3">The sequence shown here is derived from an EMBL/GenBank/DDBJ whole genome shotgun (WGS) entry which is preliminary data.</text>
</comment>
<gene>
    <name evidence="3" type="ORF">ABT272_13325</name>
</gene>
<dbReference type="EMBL" id="JBEPAZ010000009">
    <property type="protein sequence ID" value="MER6428714.1"/>
    <property type="molecule type" value="Genomic_DNA"/>
</dbReference>
<evidence type="ECO:0000256" key="1">
    <source>
        <dbReference type="SAM" id="MobiDB-lite"/>
    </source>
</evidence>
<evidence type="ECO:0000256" key="2">
    <source>
        <dbReference type="SAM" id="Phobius"/>
    </source>
</evidence>
<feature type="transmembrane region" description="Helical" evidence="2">
    <location>
        <begin position="21"/>
        <end position="42"/>
    </location>
</feature>
<keyword evidence="2" id="KW-1133">Transmembrane helix</keyword>
<accession>A0ABV1U4R5</accession>
<name>A0ABV1U4R5_9ACTN</name>
<feature type="compositionally biased region" description="Basic and acidic residues" evidence="1">
    <location>
        <begin position="342"/>
        <end position="356"/>
    </location>
</feature>
<keyword evidence="4" id="KW-1185">Reference proteome</keyword>
<feature type="compositionally biased region" description="Basic residues" evidence="1">
    <location>
        <begin position="523"/>
        <end position="532"/>
    </location>
</feature>
<evidence type="ECO:0000313" key="4">
    <source>
        <dbReference type="Proteomes" id="UP001470023"/>
    </source>
</evidence>
<dbReference type="RefSeq" id="WP_352063534.1">
    <property type="nucleotide sequence ID" value="NZ_JBEPAZ010000009.1"/>
</dbReference>
<feature type="transmembrane region" description="Helical" evidence="2">
    <location>
        <begin position="71"/>
        <end position="90"/>
    </location>
</feature>
<dbReference type="Proteomes" id="UP001470023">
    <property type="component" value="Unassembled WGS sequence"/>
</dbReference>
<sequence>MTSSLIRGRPRRAKAHIRVRVTHAVLGAVAGAGWLVLPLMTINAGEPVPAAPTGPVAGAAAPQDETSPADLVLPLVAGGAAVVLAGYGYLRRTRRARSRTTPGIVSVTPAAPTPADSERQARAALVLADDCVRAGGEELSFVRERFGQAETERLTHALDAARTELSAAFAIWRRYEEGVPEDADARRQALVGVIGRCAEAGRRLDAEAPEMDRLRGLDRGVGGALEVAEARFRELTARTAAAQDAVAALHVRFPPPAAEPVTGYVEQAKDRLVFATTHLNGCRQADDSADRTRAAAHLRAAEGAIAQAGTLTTAISRLTAHLEEAAALVPPALTGAEAELAGAREPEGEKAEDGSPRPRPVPAAGELRARLAHADGVLAGVRAEATSGPYDPLDALRRITRAVARLGTGRAGVLDAAAVLVARSSVAGAEEFTAVHRGAVGAEARARLAEATRSLAAGDAEAADTVSRQARDLAERDVRTHGTPYVGTDGDPAGPAGAVLGGILLAEDPDGGPPAAYGGPATRGRHHFRPPS</sequence>
<organism evidence="3 4">
    <name type="scientific">Streptomyces sp. 900105245</name>
    <dbReference type="NCBI Taxonomy" id="3154379"/>
    <lineage>
        <taxon>Bacteria</taxon>
        <taxon>Bacillati</taxon>
        <taxon>Actinomycetota</taxon>
        <taxon>Actinomycetes</taxon>
        <taxon>Kitasatosporales</taxon>
        <taxon>Streptomycetaceae</taxon>
        <taxon>Streptomyces</taxon>
    </lineage>
</organism>